<keyword evidence="1" id="KW-1133">Transmembrane helix</keyword>
<sequence>MLSFFTFVKDLKTIRKALLLSCLLFAVGAVIGWVATSSLEKLLVQQLEGLSEISGNLRDSSNPQWSFFVFIFLNNSIKGVLIIFLGALFGILPAIFLFINGAVIGYLIHLSALQGQDLFELIVKGLLPHGIIEIPAIIIACAFGLQFGGKVLASIFSSSTKKVNRGVDWSSFMRQTLTASIWTVILLFIAAIIESTITFSLLS</sequence>
<dbReference type="InterPro" id="IPR002798">
    <property type="entry name" value="SpoIIM-like"/>
</dbReference>
<proteinExistence type="predicted"/>
<feature type="transmembrane region" description="Helical" evidence="1">
    <location>
        <begin position="95"/>
        <end position="114"/>
    </location>
</feature>
<dbReference type="EMBL" id="LCZJ02000036">
    <property type="protein sequence ID" value="KTD84280.1"/>
    <property type="molecule type" value="Genomic_DNA"/>
</dbReference>
<dbReference type="OrthoDB" id="161024at2"/>
<dbReference type="PANTHER" id="PTHR35337">
    <property type="entry name" value="SLR1478 PROTEIN"/>
    <property type="match status" value="1"/>
</dbReference>
<comment type="caution">
    <text evidence="2">The sequence shown here is derived from an EMBL/GenBank/DDBJ whole genome shotgun (WGS) entry which is preliminary data.</text>
</comment>
<organism evidence="2 3">
    <name type="scientific">Paenibacillus etheri</name>
    <dbReference type="NCBI Taxonomy" id="1306852"/>
    <lineage>
        <taxon>Bacteria</taxon>
        <taxon>Bacillati</taxon>
        <taxon>Bacillota</taxon>
        <taxon>Bacilli</taxon>
        <taxon>Bacillales</taxon>
        <taxon>Paenibacillaceae</taxon>
        <taxon>Paenibacillus</taxon>
    </lineage>
</organism>
<evidence type="ECO:0000313" key="3">
    <source>
        <dbReference type="Proteomes" id="UP000054709"/>
    </source>
</evidence>
<keyword evidence="1" id="KW-0812">Transmembrane</keyword>
<feature type="transmembrane region" description="Helical" evidence="1">
    <location>
        <begin position="65"/>
        <end position="88"/>
    </location>
</feature>
<dbReference type="Pfam" id="PF01944">
    <property type="entry name" value="SpoIIM"/>
    <property type="match status" value="1"/>
</dbReference>
<keyword evidence="3" id="KW-1185">Reference proteome</keyword>
<protein>
    <recommendedName>
        <fullName evidence="4">Stage II sporulation protein M</fullName>
    </recommendedName>
</protein>
<dbReference type="PANTHER" id="PTHR35337:SF1">
    <property type="entry name" value="SLR1478 PROTEIN"/>
    <property type="match status" value="1"/>
</dbReference>
<evidence type="ECO:0000256" key="1">
    <source>
        <dbReference type="SAM" id="Phobius"/>
    </source>
</evidence>
<evidence type="ECO:0000313" key="2">
    <source>
        <dbReference type="EMBL" id="KTD84280.1"/>
    </source>
</evidence>
<feature type="transmembrane region" description="Helical" evidence="1">
    <location>
        <begin position="177"/>
        <end position="202"/>
    </location>
</feature>
<dbReference type="AlphaFoldDB" id="A0A0W1ASJ7"/>
<dbReference type="Proteomes" id="UP000054709">
    <property type="component" value="Unassembled WGS sequence"/>
</dbReference>
<keyword evidence="1" id="KW-0472">Membrane</keyword>
<accession>A0A0W1ASJ7</accession>
<reference evidence="2 3" key="1">
    <citation type="journal article" date="2015" name="Int. Biodeterior. Biodegradation">
        <title>Physiological and genetic screening methods for the isolation of methyl tert-butyl ether-degrading bacteria for bioremediation purposes.</title>
        <authorList>
            <person name="Guisado I.M."/>
            <person name="Purswani J."/>
            <person name="Gonzalez Lopez J."/>
            <person name="Pozo C."/>
        </authorList>
    </citation>
    <scope>NUCLEOTIDE SEQUENCE [LARGE SCALE GENOMIC DNA]</scope>
    <source>
        <strain evidence="2 3">SH7</strain>
    </source>
</reference>
<gene>
    <name evidence="2" type="ORF">UQ64_26220</name>
</gene>
<name>A0A0W1ASJ7_9BACL</name>
<feature type="transmembrane region" description="Helical" evidence="1">
    <location>
        <begin position="134"/>
        <end position="156"/>
    </location>
</feature>
<evidence type="ECO:0008006" key="4">
    <source>
        <dbReference type="Google" id="ProtNLM"/>
    </source>
</evidence>